<proteinExistence type="predicted"/>
<dbReference type="OrthoDB" id="3055159at2759"/>
<keyword evidence="2" id="KW-1185">Reference proteome</keyword>
<feature type="non-terminal residue" evidence="1">
    <location>
        <position position="368"/>
    </location>
</feature>
<evidence type="ECO:0000313" key="1">
    <source>
        <dbReference type="EMBL" id="OCH83540.1"/>
    </source>
</evidence>
<accession>A0A8E2AJM4</accession>
<protein>
    <submittedName>
        <fullName evidence="1">Uncharacterized protein</fullName>
    </submittedName>
</protein>
<name>A0A8E2AJM4_9APHY</name>
<reference evidence="1 2" key="1">
    <citation type="submission" date="2016-07" db="EMBL/GenBank/DDBJ databases">
        <title>Draft genome of the white-rot fungus Obba rivulosa 3A-2.</title>
        <authorList>
            <consortium name="DOE Joint Genome Institute"/>
            <person name="Miettinen O."/>
            <person name="Riley R."/>
            <person name="Acob R."/>
            <person name="Barry K."/>
            <person name="Cullen D."/>
            <person name="De Vries R."/>
            <person name="Hainaut M."/>
            <person name="Hatakka A."/>
            <person name="Henrissat B."/>
            <person name="Hilden K."/>
            <person name="Kuo R."/>
            <person name="Labutti K."/>
            <person name="Lipzen A."/>
            <person name="Makela M.R."/>
            <person name="Sandor L."/>
            <person name="Spatafora J.W."/>
            <person name="Grigoriev I.V."/>
            <person name="Hibbett D.S."/>
        </authorList>
    </citation>
    <scope>NUCLEOTIDE SEQUENCE [LARGE SCALE GENOMIC DNA]</scope>
    <source>
        <strain evidence="1 2">3A-2</strain>
    </source>
</reference>
<sequence length="368" mass="41240">MPTKLDERSKRTSTTRVDILRRSLSTPKKTSSGYHSSSETMTRDIVESLLVEELVGRQWVSNDLVTHTFGDTVSLSLGGHILFYFLWKGILTVECAGVPVSQDGYAEACMYSVTATAKLVGTIPPDTEKDDKYIWQWHKSLKTGKEDQTVDFLNVVGHLAYVVAYAVSESFREKLTPKVRFSTMPGPNRPFPLPHGSQDSRPDIFGLDNSAFFKEELPEHNNAAHRVSSLAQTIKKKFPSFLSCASPQPTDRSPSYDAQTTNEWSDLTQQLNDLGKLLRSNRLPALTLPPHLHDLMEAEYLDISYACFPGVKCTGEVKMTSTHILQACVYMRQHRCTQPHMRSVLGLHINSSAITLLRADAIGTERHR</sequence>
<dbReference type="EMBL" id="KV723018">
    <property type="protein sequence ID" value="OCH83540.1"/>
    <property type="molecule type" value="Genomic_DNA"/>
</dbReference>
<organism evidence="1 2">
    <name type="scientific">Obba rivulosa</name>
    <dbReference type="NCBI Taxonomy" id="1052685"/>
    <lineage>
        <taxon>Eukaryota</taxon>
        <taxon>Fungi</taxon>
        <taxon>Dikarya</taxon>
        <taxon>Basidiomycota</taxon>
        <taxon>Agaricomycotina</taxon>
        <taxon>Agaricomycetes</taxon>
        <taxon>Polyporales</taxon>
        <taxon>Gelatoporiaceae</taxon>
        <taxon>Obba</taxon>
    </lineage>
</organism>
<dbReference type="Proteomes" id="UP000250043">
    <property type="component" value="Unassembled WGS sequence"/>
</dbReference>
<evidence type="ECO:0000313" key="2">
    <source>
        <dbReference type="Proteomes" id="UP000250043"/>
    </source>
</evidence>
<gene>
    <name evidence="1" type="ORF">OBBRIDRAFT_569000</name>
</gene>
<dbReference type="AlphaFoldDB" id="A0A8E2AJM4"/>